<reference evidence="1 2" key="1">
    <citation type="submission" date="2016-06" db="EMBL/GenBank/DDBJ databases">
        <title>Domibacillus iocasae genome sequencing.</title>
        <authorList>
            <person name="Verma A."/>
            <person name="Pal Y."/>
            <person name="Ojha A.K."/>
            <person name="Krishnamurthi S."/>
        </authorList>
    </citation>
    <scope>NUCLEOTIDE SEQUENCE [LARGE SCALE GENOMIC DNA]</scope>
    <source>
        <strain evidence="1 2">DSM 29979</strain>
    </source>
</reference>
<evidence type="ECO:0000313" key="2">
    <source>
        <dbReference type="Proteomes" id="UP000095658"/>
    </source>
</evidence>
<name>A0A1E7DTK8_9BACI</name>
<comment type="caution">
    <text evidence="1">The sequence shown here is derived from an EMBL/GenBank/DDBJ whole genome shotgun (WGS) entry which is preliminary data.</text>
</comment>
<keyword evidence="2" id="KW-1185">Reference proteome</keyword>
<gene>
    <name evidence="1" type="ORF">BA724_14345</name>
</gene>
<dbReference type="RefSeq" id="WP_069936950.1">
    <property type="nucleotide sequence ID" value="NZ_MAMP01000002.1"/>
</dbReference>
<proteinExistence type="predicted"/>
<organism evidence="1 2">
    <name type="scientific">Domibacillus iocasae</name>
    <dbReference type="NCBI Taxonomy" id="1714016"/>
    <lineage>
        <taxon>Bacteria</taxon>
        <taxon>Bacillati</taxon>
        <taxon>Bacillota</taxon>
        <taxon>Bacilli</taxon>
        <taxon>Bacillales</taxon>
        <taxon>Bacillaceae</taxon>
        <taxon>Domibacillus</taxon>
    </lineage>
</organism>
<accession>A0A1E7DTK8</accession>
<dbReference type="AlphaFoldDB" id="A0A1E7DTK8"/>
<sequence length="78" mass="9441">MWQYTAAKKSSLSKKAGLFIVPIFRKTAWKTERKESRDACWALRRPMMSFSLAKQEKSFLVFVWKKRHWSFLFFKKGF</sequence>
<dbReference type="OrthoDB" id="9896921at2"/>
<dbReference type="EMBL" id="MAMP01000002">
    <property type="protein sequence ID" value="OES46412.1"/>
    <property type="molecule type" value="Genomic_DNA"/>
</dbReference>
<dbReference type="Proteomes" id="UP000095658">
    <property type="component" value="Unassembled WGS sequence"/>
</dbReference>
<protein>
    <submittedName>
        <fullName evidence="1">Uncharacterized protein</fullName>
    </submittedName>
</protein>
<dbReference type="STRING" id="1714016.BA724_14345"/>
<evidence type="ECO:0000313" key="1">
    <source>
        <dbReference type="EMBL" id="OES46412.1"/>
    </source>
</evidence>